<gene>
    <name evidence="1" type="ORF">CFP56_035414</name>
</gene>
<organism evidence="1 2">
    <name type="scientific">Quercus suber</name>
    <name type="common">Cork oak</name>
    <dbReference type="NCBI Taxonomy" id="58331"/>
    <lineage>
        <taxon>Eukaryota</taxon>
        <taxon>Viridiplantae</taxon>
        <taxon>Streptophyta</taxon>
        <taxon>Embryophyta</taxon>
        <taxon>Tracheophyta</taxon>
        <taxon>Spermatophyta</taxon>
        <taxon>Magnoliopsida</taxon>
        <taxon>eudicotyledons</taxon>
        <taxon>Gunneridae</taxon>
        <taxon>Pentapetalae</taxon>
        <taxon>rosids</taxon>
        <taxon>fabids</taxon>
        <taxon>Fagales</taxon>
        <taxon>Fagaceae</taxon>
        <taxon>Quercus</taxon>
    </lineage>
</organism>
<keyword evidence="2" id="KW-1185">Reference proteome</keyword>
<comment type="caution">
    <text evidence="1">The sequence shown here is derived from an EMBL/GenBank/DDBJ whole genome shotgun (WGS) entry which is preliminary data.</text>
</comment>
<sequence length="99" mass="11088">MEEIHLLAHITFYFQVQSSPKSWQCFGHMDEVICGGNAMKFYAIEDKVNLLSLLIIRGINKLARASTFLGEFVHMGFQVHGVTGVSSAWCHFVIDGVNV</sequence>
<dbReference type="AlphaFoldDB" id="A0AAW0J9F4"/>
<reference evidence="1 2" key="1">
    <citation type="journal article" date="2018" name="Sci. Data">
        <title>The draft genome sequence of cork oak.</title>
        <authorList>
            <person name="Ramos A.M."/>
            <person name="Usie A."/>
            <person name="Barbosa P."/>
            <person name="Barros P.M."/>
            <person name="Capote T."/>
            <person name="Chaves I."/>
            <person name="Simoes F."/>
            <person name="Abreu I."/>
            <person name="Carrasquinho I."/>
            <person name="Faro C."/>
            <person name="Guimaraes J.B."/>
            <person name="Mendonca D."/>
            <person name="Nobrega F."/>
            <person name="Rodrigues L."/>
            <person name="Saibo N.J.M."/>
            <person name="Varela M.C."/>
            <person name="Egas C."/>
            <person name="Matos J."/>
            <person name="Miguel C.M."/>
            <person name="Oliveira M.M."/>
            <person name="Ricardo C.P."/>
            <person name="Goncalves S."/>
        </authorList>
    </citation>
    <scope>NUCLEOTIDE SEQUENCE [LARGE SCALE GENOMIC DNA]</scope>
    <source>
        <strain evidence="2">cv. HL8</strain>
    </source>
</reference>
<name>A0AAW0J9F4_QUESU</name>
<dbReference type="EMBL" id="PKMF04000632">
    <property type="protein sequence ID" value="KAK7823459.1"/>
    <property type="molecule type" value="Genomic_DNA"/>
</dbReference>
<evidence type="ECO:0000313" key="1">
    <source>
        <dbReference type="EMBL" id="KAK7823459.1"/>
    </source>
</evidence>
<protein>
    <submittedName>
        <fullName evidence="1">Uncharacterized protein</fullName>
    </submittedName>
</protein>
<accession>A0AAW0J9F4</accession>
<proteinExistence type="predicted"/>
<dbReference type="Proteomes" id="UP000237347">
    <property type="component" value="Unassembled WGS sequence"/>
</dbReference>
<evidence type="ECO:0000313" key="2">
    <source>
        <dbReference type="Proteomes" id="UP000237347"/>
    </source>
</evidence>